<evidence type="ECO:0000313" key="8">
    <source>
        <dbReference type="Ensembl" id="ENSXETP00000116723"/>
    </source>
</evidence>
<dbReference type="Ensembl" id="ENSXETT00000123875">
    <property type="protein sequence ID" value="ENSXETP00000116723"/>
    <property type="gene ID" value="ENSXETG00000047048"/>
</dbReference>
<organism evidence="8">
    <name type="scientific">Xenopus tropicalis</name>
    <name type="common">Western clawed frog</name>
    <name type="synonym">Silurana tropicalis</name>
    <dbReference type="NCBI Taxonomy" id="8364"/>
    <lineage>
        <taxon>Eukaryota</taxon>
        <taxon>Metazoa</taxon>
        <taxon>Chordata</taxon>
        <taxon>Craniata</taxon>
        <taxon>Vertebrata</taxon>
        <taxon>Euteleostomi</taxon>
        <taxon>Amphibia</taxon>
        <taxon>Batrachia</taxon>
        <taxon>Anura</taxon>
        <taxon>Pipoidea</taxon>
        <taxon>Pipidae</taxon>
        <taxon>Xenopodinae</taxon>
        <taxon>Xenopus</taxon>
        <taxon>Silurana</taxon>
    </lineage>
</organism>
<reference evidence="8" key="2">
    <citation type="submission" date="2021-03" db="UniProtKB">
        <authorList>
            <consortium name="Ensembl"/>
        </authorList>
    </citation>
    <scope>IDENTIFICATION</scope>
</reference>
<keyword evidence="1 6" id="KW-0732">Signal</keyword>
<dbReference type="SMART" id="SM00406">
    <property type="entry name" value="IGv"/>
    <property type="match status" value="1"/>
</dbReference>
<dbReference type="SUPFAM" id="SSF48726">
    <property type="entry name" value="Immunoglobulin"/>
    <property type="match status" value="2"/>
</dbReference>
<feature type="domain" description="Ig-like" evidence="7">
    <location>
        <begin position="32"/>
        <end position="125"/>
    </location>
</feature>
<sequence>MWLGNLISLAILCAFSGLLKGDSIDQQPDDIGTENEMKTLTCTYSTASANPCLYWYKQYPYSALEYILRQSSSSTACSSQVSNNDQRFSSNATSSTAVLTIMSLALTDTAVYYCVLGDSAADKLVFGKGTHLTVLPSKKEPNPPSVFVLRPQKGLSPAACLVKNFYPKDVKIYMNSKKGDVTPVLSQNGKYTAVYVEKSEEREVECKAKHEEKWVTESDVREILEDSNTSYEDKIDSRKNECKRPAGDSPGTTYENVNMLSMKILAVRFIFAKTLVFNLFLTAKCLLF</sequence>
<proteinExistence type="predicted"/>
<dbReference type="Gene3D" id="2.60.40.10">
    <property type="entry name" value="Immunoglobulins"/>
    <property type="match status" value="2"/>
</dbReference>
<evidence type="ECO:0000256" key="3">
    <source>
        <dbReference type="ARBA" id="ARBA00023170"/>
    </source>
</evidence>
<accession>A0A803K8L4</accession>
<dbReference type="PANTHER" id="PTHR19367">
    <property type="entry name" value="T-CELL RECEPTOR ALPHA CHAIN V REGION"/>
    <property type="match status" value="1"/>
</dbReference>
<keyword evidence="4" id="KW-0393">Immunoglobulin domain</keyword>
<dbReference type="GeneTree" id="ENSGT01030000235488"/>
<dbReference type="InterPro" id="IPR007110">
    <property type="entry name" value="Ig-like_dom"/>
</dbReference>
<dbReference type="InterPro" id="IPR013106">
    <property type="entry name" value="Ig_V-set"/>
</dbReference>
<dbReference type="InterPro" id="IPR036179">
    <property type="entry name" value="Ig-like_dom_sf"/>
</dbReference>
<dbReference type="AlphaFoldDB" id="A0A803K8L4"/>
<feature type="signal peptide" evidence="6">
    <location>
        <begin position="1"/>
        <end position="21"/>
    </location>
</feature>
<evidence type="ECO:0000259" key="7">
    <source>
        <dbReference type="PROSITE" id="PS50835"/>
    </source>
</evidence>
<dbReference type="PANTHER" id="PTHR19367:SF18">
    <property type="entry name" value="T CELL RECEPTOR ALPHA VARIABLE 16"/>
    <property type="match status" value="1"/>
</dbReference>
<dbReference type="InParanoid" id="A0A803K8L4"/>
<evidence type="ECO:0000256" key="2">
    <source>
        <dbReference type="ARBA" id="ARBA00023130"/>
    </source>
</evidence>
<evidence type="ECO:0000256" key="5">
    <source>
        <dbReference type="ARBA" id="ARBA00043266"/>
    </source>
</evidence>
<dbReference type="InterPro" id="IPR013783">
    <property type="entry name" value="Ig-like_fold"/>
</dbReference>
<feature type="chain" id="PRO_5030515087" description="Ig-like domain-containing protein" evidence="6">
    <location>
        <begin position="22"/>
        <end position="288"/>
    </location>
</feature>
<keyword evidence="2" id="KW-1064">Adaptive immunity</keyword>
<dbReference type="PROSITE" id="PS50835">
    <property type="entry name" value="IG_LIKE"/>
    <property type="match status" value="1"/>
</dbReference>
<name>A0A803K8L4_XENTR</name>
<keyword evidence="5" id="KW-1279">T cell receptor</keyword>
<keyword evidence="5" id="KW-0391">Immunity</keyword>
<evidence type="ECO:0000256" key="4">
    <source>
        <dbReference type="ARBA" id="ARBA00023319"/>
    </source>
</evidence>
<dbReference type="SMART" id="SM00409">
    <property type="entry name" value="IG"/>
    <property type="match status" value="1"/>
</dbReference>
<dbReference type="GO" id="GO:0042101">
    <property type="term" value="C:T cell receptor complex"/>
    <property type="evidence" value="ECO:0007669"/>
    <property type="project" value="UniProtKB-KW"/>
</dbReference>
<dbReference type="GO" id="GO:0002250">
    <property type="term" value="P:adaptive immune response"/>
    <property type="evidence" value="ECO:0007669"/>
    <property type="project" value="UniProtKB-KW"/>
</dbReference>
<keyword evidence="3" id="KW-0675">Receptor</keyword>
<dbReference type="InterPro" id="IPR003599">
    <property type="entry name" value="Ig_sub"/>
</dbReference>
<dbReference type="InterPro" id="IPR051287">
    <property type="entry name" value="TCR_variable_region"/>
</dbReference>
<reference evidence="8" key="1">
    <citation type="journal article" date="2010" name="Science">
        <title>The genome of the Western clawed frog Xenopus tropicalis.</title>
        <authorList>
            <person name="Hellsten U."/>
            <person name="Harland R.M."/>
            <person name="Gilchrist M.J."/>
            <person name="Hendrix D."/>
            <person name="Jurka J."/>
            <person name="Kapitonov V."/>
            <person name="Ovcharenko I."/>
            <person name="Putnam N.H."/>
            <person name="Shu S."/>
            <person name="Taher L."/>
            <person name="Blitz I.L."/>
            <person name="Blumberg B."/>
            <person name="Dichmann D.S."/>
            <person name="Dubchak I."/>
            <person name="Amaya E."/>
            <person name="Detter J.C."/>
            <person name="Fletcher R."/>
            <person name="Gerhard D.S."/>
            <person name="Goodstein D."/>
            <person name="Graves T."/>
            <person name="Grigoriev I.V."/>
            <person name="Grimwood J."/>
            <person name="Kawashima T."/>
            <person name="Lindquist E."/>
            <person name="Lucas S.M."/>
            <person name="Mead P.E."/>
            <person name="Mitros T."/>
            <person name="Ogino H."/>
            <person name="Ohta Y."/>
            <person name="Poliakov A.V."/>
            <person name="Pollet N."/>
            <person name="Robert J."/>
            <person name="Salamov A."/>
            <person name="Sater A.K."/>
            <person name="Schmutz J."/>
            <person name="Terry A."/>
            <person name="Vize P.D."/>
            <person name="Warren W.C."/>
            <person name="Wells D."/>
            <person name="Wills A."/>
            <person name="Wilson R.K."/>
            <person name="Zimmerman L.B."/>
            <person name="Zorn A.M."/>
            <person name="Grainger R."/>
            <person name="Grammer T."/>
            <person name="Khokha M.K."/>
            <person name="Richardson P.M."/>
            <person name="Rokhsar D.S."/>
        </authorList>
    </citation>
    <scope>NUCLEOTIDE SEQUENCE [LARGE SCALE GENOMIC DNA]</scope>
    <source>
        <strain evidence="8">Nigerian</strain>
    </source>
</reference>
<evidence type="ECO:0000256" key="6">
    <source>
        <dbReference type="SAM" id="SignalP"/>
    </source>
</evidence>
<protein>
    <recommendedName>
        <fullName evidence="7">Ig-like domain-containing protein</fullName>
    </recommendedName>
</protein>
<dbReference type="Pfam" id="PF07686">
    <property type="entry name" value="V-set"/>
    <property type="match status" value="1"/>
</dbReference>
<evidence type="ECO:0000256" key="1">
    <source>
        <dbReference type="ARBA" id="ARBA00022729"/>
    </source>
</evidence>